<evidence type="ECO:0000256" key="2">
    <source>
        <dbReference type="ARBA" id="ARBA00022475"/>
    </source>
</evidence>
<feature type="transmembrane region" description="Helical" evidence="8">
    <location>
        <begin position="668"/>
        <end position="691"/>
    </location>
</feature>
<proteinExistence type="predicted"/>
<dbReference type="PROSITE" id="PS50222">
    <property type="entry name" value="EF_HAND_2"/>
    <property type="match status" value="2"/>
</dbReference>
<evidence type="ECO:0000256" key="1">
    <source>
        <dbReference type="ARBA" id="ARBA00004651"/>
    </source>
</evidence>
<gene>
    <name evidence="10" type="ORF">ACHHYP_06064</name>
</gene>
<comment type="subcellular location">
    <subcellularLocation>
        <location evidence="1">Cell membrane</location>
        <topology evidence="1">Multi-pass membrane protein</topology>
    </subcellularLocation>
</comment>
<feature type="domain" description="EF-hand" evidence="9">
    <location>
        <begin position="901"/>
        <end position="936"/>
    </location>
</feature>
<dbReference type="EMBL" id="JNBR01000738">
    <property type="protein sequence ID" value="OQR89767.1"/>
    <property type="molecule type" value="Genomic_DNA"/>
</dbReference>
<dbReference type="Proteomes" id="UP000243579">
    <property type="component" value="Unassembled WGS sequence"/>
</dbReference>
<feature type="transmembrane region" description="Helical" evidence="8">
    <location>
        <begin position="190"/>
        <end position="209"/>
    </location>
</feature>
<reference evidence="10 11" key="1">
    <citation type="journal article" date="2014" name="Genome Biol. Evol.">
        <title>The secreted proteins of Achlya hypogyna and Thraustotheca clavata identify the ancestral oomycete secretome and reveal gene acquisitions by horizontal gene transfer.</title>
        <authorList>
            <person name="Misner I."/>
            <person name="Blouin N."/>
            <person name="Leonard G."/>
            <person name="Richards T.A."/>
            <person name="Lane C.E."/>
        </authorList>
    </citation>
    <scope>NUCLEOTIDE SEQUENCE [LARGE SCALE GENOMIC DNA]</scope>
    <source>
        <strain evidence="10 11">ATCC 48635</strain>
    </source>
</reference>
<dbReference type="STRING" id="1202772.A0A1V9YVT5"/>
<dbReference type="CDD" id="cd00051">
    <property type="entry name" value="EFh"/>
    <property type="match status" value="1"/>
</dbReference>
<evidence type="ECO:0000256" key="6">
    <source>
        <dbReference type="ARBA" id="ARBA00023136"/>
    </source>
</evidence>
<evidence type="ECO:0000256" key="4">
    <source>
        <dbReference type="ARBA" id="ARBA00022837"/>
    </source>
</evidence>
<evidence type="ECO:0000256" key="7">
    <source>
        <dbReference type="SAM" id="MobiDB-lite"/>
    </source>
</evidence>
<dbReference type="InterPro" id="IPR018247">
    <property type="entry name" value="EF_Hand_1_Ca_BS"/>
</dbReference>
<keyword evidence="2" id="KW-1003">Cell membrane</keyword>
<dbReference type="GO" id="GO:0005886">
    <property type="term" value="C:plasma membrane"/>
    <property type="evidence" value="ECO:0007669"/>
    <property type="project" value="UniProtKB-SubCell"/>
</dbReference>
<dbReference type="OrthoDB" id="26525at2759"/>
<keyword evidence="6 8" id="KW-0472">Membrane</keyword>
<keyword evidence="4" id="KW-0106">Calcium</keyword>
<keyword evidence="3 8" id="KW-0812">Transmembrane</keyword>
<feature type="transmembrane region" description="Helical" evidence="8">
    <location>
        <begin position="535"/>
        <end position="564"/>
    </location>
</feature>
<feature type="transmembrane region" description="Helical" evidence="8">
    <location>
        <begin position="607"/>
        <end position="624"/>
    </location>
</feature>
<comment type="caution">
    <text evidence="10">The sequence shown here is derived from an EMBL/GenBank/DDBJ whole genome shotgun (WGS) entry which is preliminary data.</text>
</comment>
<feature type="region of interest" description="Disordered" evidence="7">
    <location>
        <begin position="1"/>
        <end position="32"/>
    </location>
</feature>
<feature type="transmembrane region" description="Helical" evidence="8">
    <location>
        <begin position="102"/>
        <end position="123"/>
    </location>
</feature>
<feature type="transmembrane region" description="Helical" evidence="8">
    <location>
        <begin position="257"/>
        <end position="277"/>
    </location>
</feature>
<keyword evidence="11" id="KW-1185">Reference proteome</keyword>
<dbReference type="SMART" id="SM00054">
    <property type="entry name" value="EFh"/>
    <property type="match status" value="2"/>
</dbReference>
<feature type="transmembrane region" description="Helical" evidence="8">
    <location>
        <begin position="576"/>
        <end position="601"/>
    </location>
</feature>
<dbReference type="PROSITE" id="PS00018">
    <property type="entry name" value="EF_HAND_1"/>
    <property type="match status" value="1"/>
</dbReference>
<feature type="domain" description="EF-hand" evidence="9">
    <location>
        <begin position="858"/>
        <end position="893"/>
    </location>
</feature>
<dbReference type="AlphaFoldDB" id="A0A1V9YVT5"/>
<dbReference type="Pfam" id="PF13499">
    <property type="entry name" value="EF-hand_7"/>
    <property type="match status" value="1"/>
</dbReference>
<dbReference type="InterPro" id="IPR002048">
    <property type="entry name" value="EF_hand_dom"/>
</dbReference>
<dbReference type="GO" id="GO:0005509">
    <property type="term" value="F:calcium ion binding"/>
    <property type="evidence" value="ECO:0007669"/>
    <property type="project" value="InterPro"/>
</dbReference>
<feature type="transmembrane region" description="Helical" evidence="8">
    <location>
        <begin position="631"/>
        <end position="648"/>
    </location>
</feature>
<sequence>MGRQPSAFAPASVKHRRPKPAQQLTRSLSKSQKDAIGRLRINMGKRRPMRREAQSRTEFKTNLFLAMRTALGVVIASAFVTKASSHDSTGPYPKVWSWLPDWYIFGGINFIAVACVFAAGRNIGATMREMFQQKMGVFMAFAFNAVLFWCFEPRLFRTPAEASRAIADGTLMRITTSFGGTPYYVNNGDFFTVLPFTMLFNALVLALPFEAGTKKFSMVNNLLFALTVVSPNEYNDAAKLKDPNSTLYESANIVNNLFIYMCLGLIGAFLSFIVVWVPCPIFAIRKLQVETASAAETIEALLHLVVDAYCFKKKDVQQMHFLRTKLQRKFDLAAAKKDAMTGYLNDAWWEQCIGLAGVLGFKKTVVKPYIDLYASLLDTVRAMNQALQLERYERLHDSFMRELQQDIAAVQVSAMRLLKEISFEVHQGHTALNLGNVVSLERQVNALLARFQATHTKLYSTMAPTIADVEGNIPLNLFLFALQSLCSTMIEFQAAVDAETHDTPARVHNFLRRSLRTFVDPARYTRAKMQTAFKVWLALLLSCFLSVYVFGYSATTATTIAYVMGNTLGGSFGISWFRAVGVVAGVVIPSIALFFICAYGAGNSTAILIFRDIFLFIWTTASMYVKWKGGLDSYAGLCAAFIAAGILLPDDICPSPASLSSYANVVQMTLGVLLIVGVELTCWPDSPLFLLRTNLQRHLRLCQGAFATLFEQTLRADGVMNAELLAEMRSVVQVKAPALLNEQKLLLREALFEPRLWSPAFSQPKYTALVDCCARLSTNTMILYKLALWYQYKQSVPRFSIEPPLSRSARDSLDETATPREAWAFSTSELGAAIHDTFDTLHDLFGASFRHADADQTALFVQMKEAFRLADTDSSGAIDATEVKELLLRVFEQSGALPVDAVDQYVADFMDIVNQDKSGKVSFSEFMEALENGLLLEVEVLPQTIGRPTSATLLGSVQECSVSIDVSPLLTPSMRGTDGPGFRDGVCRPHDILDVETFSLLEAADTMRCAYAAWLLDGDKFQAMAMEELLLLNSLISGVSGIAKNLASLEETVVQP</sequence>
<keyword evidence="5 8" id="KW-1133">Transmembrane helix</keyword>
<feature type="transmembrane region" description="Helical" evidence="8">
    <location>
        <begin position="63"/>
        <end position="82"/>
    </location>
</feature>
<dbReference type="Gene3D" id="1.10.238.10">
    <property type="entry name" value="EF-hand"/>
    <property type="match status" value="1"/>
</dbReference>
<dbReference type="PANTHER" id="PTHR30509:SF9">
    <property type="entry name" value="MULTIDRUG RESISTANCE PROTEIN MDTO"/>
    <property type="match status" value="1"/>
</dbReference>
<evidence type="ECO:0000313" key="11">
    <source>
        <dbReference type="Proteomes" id="UP000243579"/>
    </source>
</evidence>
<dbReference type="InterPro" id="IPR011992">
    <property type="entry name" value="EF-hand-dom_pair"/>
</dbReference>
<dbReference type="PANTHER" id="PTHR30509">
    <property type="entry name" value="P-HYDROXYBENZOIC ACID EFFLUX PUMP SUBUNIT-RELATED"/>
    <property type="match status" value="1"/>
</dbReference>
<dbReference type="SUPFAM" id="SSF47473">
    <property type="entry name" value="EF-hand"/>
    <property type="match status" value="1"/>
</dbReference>
<evidence type="ECO:0000256" key="8">
    <source>
        <dbReference type="SAM" id="Phobius"/>
    </source>
</evidence>
<evidence type="ECO:0000313" key="10">
    <source>
        <dbReference type="EMBL" id="OQR89767.1"/>
    </source>
</evidence>
<evidence type="ECO:0000256" key="3">
    <source>
        <dbReference type="ARBA" id="ARBA00022692"/>
    </source>
</evidence>
<name>A0A1V9YVT5_ACHHY</name>
<evidence type="ECO:0000256" key="5">
    <source>
        <dbReference type="ARBA" id="ARBA00022989"/>
    </source>
</evidence>
<organism evidence="10 11">
    <name type="scientific">Achlya hypogyna</name>
    <name type="common">Oomycete</name>
    <name type="synonym">Protoachlya hypogyna</name>
    <dbReference type="NCBI Taxonomy" id="1202772"/>
    <lineage>
        <taxon>Eukaryota</taxon>
        <taxon>Sar</taxon>
        <taxon>Stramenopiles</taxon>
        <taxon>Oomycota</taxon>
        <taxon>Saprolegniomycetes</taxon>
        <taxon>Saprolegniales</taxon>
        <taxon>Achlyaceae</taxon>
        <taxon>Achlya</taxon>
    </lineage>
</organism>
<protein>
    <submittedName>
        <fullName evidence="10">Transmembrane protein</fullName>
    </submittedName>
</protein>
<accession>A0A1V9YVT5</accession>
<evidence type="ECO:0000259" key="9">
    <source>
        <dbReference type="PROSITE" id="PS50222"/>
    </source>
</evidence>